<evidence type="ECO:0000313" key="11">
    <source>
        <dbReference type="Proteomes" id="UP000326924"/>
    </source>
</evidence>
<dbReference type="InParanoid" id="A0A5J5FA75"/>
<feature type="chain" id="PRO_5023836169" description="Copper acquisition factor BIM1-like domain-containing protein" evidence="8">
    <location>
        <begin position="28"/>
        <end position="165"/>
    </location>
</feature>
<evidence type="ECO:0000256" key="7">
    <source>
        <dbReference type="ARBA" id="ARBA00023288"/>
    </source>
</evidence>
<dbReference type="InterPro" id="IPR046936">
    <property type="entry name" value="BIM1-like"/>
</dbReference>
<dbReference type="Proteomes" id="UP000326924">
    <property type="component" value="Unassembled WGS sequence"/>
</dbReference>
<dbReference type="GO" id="GO:0098552">
    <property type="term" value="C:side of membrane"/>
    <property type="evidence" value="ECO:0007669"/>
    <property type="project" value="UniProtKB-KW"/>
</dbReference>
<evidence type="ECO:0000313" key="10">
    <source>
        <dbReference type="EMBL" id="KAA8913940.1"/>
    </source>
</evidence>
<dbReference type="GO" id="GO:0005886">
    <property type="term" value="C:plasma membrane"/>
    <property type="evidence" value="ECO:0007669"/>
    <property type="project" value="UniProtKB-SubCell"/>
</dbReference>
<comment type="subcellular location">
    <subcellularLocation>
        <location evidence="1">Cell membrane</location>
        <topology evidence="1">Lipid-anchor</topology>
        <topology evidence="1">GPI-anchor</topology>
    </subcellularLocation>
</comment>
<keyword evidence="11" id="KW-1185">Reference proteome</keyword>
<keyword evidence="5" id="KW-0472">Membrane</keyword>
<keyword evidence="4 8" id="KW-0732">Signal</keyword>
<dbReference type="PANTHER" id="PTHR34992:SF10">
    <property type="entry name" value="COPPER ACQUISITION FACTOR BIM1-LIKE DOMAIN-CONTAINING PROTEIN"/>
    <property type="match status" value="1"/>
</dbReference>
<dbReference type="PANTHER" id="PTHR34992">
    <property type="entry name" value="HYPHAL ANASTAMOSIS-7 PROTEIN"/>
    <property type="match status" value="1"/>
</dbReference>
<dbReference type="CDD" id="cd21176">
    <property type="entry name" value="LPMO_auxiliary-like"/>
    <property type="match status" value="1"/>
</dbReference>
<protein>
    <recommendedName>
        <fullName evidence="9">Copper acquisition factor BIM1-like domain-containing protein</fullName>
    </recommendedName>
</protein>
<name>A0A5J5FA75_9PEZI</name>
<reference evidence="10 11" key="1">
    <citation type="submission" date="2019-09" db="EMBL/GenBank/DDBJ databases">
        <title>Draft genome of the ectomycorrhizal ascomycete Sphaerosporella brunnea.</title>
        <authorList>
            <consortium name="DOE Joint Genome Institute"/>
            <person name="Benucci G.M."/>
            <person name="Marozzi G."/>
            <person name="Antonielli L."/>
            <person name="Sanchez S."/>
            <person name="Marco P."/>
            <person name="Wang X."/>
            <person name="Falini L.B."/>
            <person name="Barry K."/>
            <person name="Haridas S."/>
            <person name="Lipzen A."/>
            <person name="Labutti K."/>
            <person name="Grigoriev I.V."/>
            <person name="Murat C."/>
            <person name="Martin F."/>
            <person name="Albertini E."/>
            <person name="Donnini D."/>
            <person name="Bonito G."/>
        </authorList>
    </citation>
    <scope>NUCLEOTIDE SEQUENCE [LARGE SCALE GENOMIC DNA]</scope>
    <source>
        <strain evidence="10 11">Sb_GMNB300</strain>
    </source>
</reference>
<dbReference type="InterPro" id="IPR046530">
    <property type="entry name" value="BIM1-like_dom"/>
</dbReference>
<organism evidence="10 11">
    <name type="scientific">Sphaerosporella brunnea</name>
    <dbReference type="NCBI Taxonomy" id="1250544"/>
    <lineage>
        <taxon>Eukaryota</taxon>
        <taxon>Fungi</taxon>
        <taxon>Dikarya</taxon>
        <taxon>Ascomycota</taxon>
        <taxon>Pezizomycotina</taxon>
        <taxon>Pezizomycetes</taxon>
        <taxon>Pezizales</taxon>
        <taxon>Pyronemataceae</taxon>
        <taxon>Sphaerosporella</taxon>
    </lineage>
</organism>
<proteinExistence type="predicted"/>
<dbReference type="OrthoDB" id="5329488at2759"/>
<evidence type="ECO:0000256" key="2">
    <source>
        <dbReference type="ARBA" id="ARBA00022475"/>
    </source>
</evidence>
<dbReference type="AlphaFoldDB" id="A0A5J5FA75"/>
<evidence type="ECO:0000256" key="6">
    <source>
        <dbReference type="ARBA" id="ARBA00023180"/>
    </source>
</evidence>
<feature type="signal peptide" evidence="8">
    <location>
        <begin position="1"/>
        <end position="27"/>
    </location>
</feature>
<evidence type="ECO:0000256" key="5">
    <source>
        <dbReference type="ARBA" id="ARBA00023136"/>
    </source>
</evidence>
<dbReference type="EMBL" id="VXIS01000011">
    <property type="protein sequence ID" value="KAA8913940.1"/>
    <property type="molecule type" value="Genomic_DNA"/>
</dbReference>
<keyword evidence="7" id="KW-0449">Lipoprotein</keyword>
<keyword evidence="3" id="KW-0336">GPI-anchor</keyword>
<gene>
    <name evidence="10" type="ORF">FN846DRAFT_928234</name>
</gene>
<evidence type="ECO:0000256" key="4">
    <source>
        <dbReference type="ARBA" id="ARBA00022729"/>
    </source>
</evidence>
<feature type="domain" description="Copper acquisition factor BIM1-like" evidence="9">
    <location>
        <begin position="26"/>
        <end position="155"/>
    </location>
</feature>
<sequence>MSRTPSPRSLLAAATLLLLASLQTVSAHFQIVYPAWRGNTLHSDNQWEYPCGGIGVTTNRTKWPISGGQISIIPGWNAGHPTSFFYVNMGFGSEPPNMTNIMIPIFQTTGPSRDPFPGEFCLTQVPLPKNASVHVGDNATIQVIQVALHGASLYNVGLSFLRVGG</sequence>
<keyword evidence="6" id="KW-0325">Glycoprotein</keyword>
<evidence type="ECO:0000256" key="8">
    <source>
        <dbReference type="SAM" id="SignalP"/>
    </source>
</evidence>
<dbReference type="Pfam" id="PF20238">
    <property type="entry name" value="BIM1-like_dom"/>
    <property type="match status" value="1"/>
</dbReference>
<evidence type="ECO:0000259" key="9">
    <source>
        <dbReference type="Pfam" id="PF20238"/>
    </source>
</evidence>
<evidence type="ECO:0000256" key="3">
    <source>
        <dbReference type="ARBA" id="ARBA00022622"/>
    </source>
</evidence>
<comment type="caution">
    <text evidence="10">The sequence shown here is derived from an EMBL/GenBank/DDBJ whole genome shotgun (WGS) entry which is preliminary data.</text>
</comment>
<keyword evidence="2" id="KW-1003">Cell membrane</keyword>
<accession>A0A5J5FA75</accession>
<evidence type="ECO:0000256" key="1">
    <source>
        <dbReference type="ARBA" id="ARBA00004609"/>
    </source>
</evidence>